<feature type="chain" id="PRO_5016077090" evidence="1">
    <location>
        <begin position="27"/>
        <end position="137"/>
    </location>
</feature>
<dbReference type="Proteomes" id="UP000249464">
    <property type="component" value="Unassembled WGS sequence"/>
</dbReference>
<dbReference type="EMBL" id="FQNC01000041">
    <property type="protein sequence ID" value="SGY29434.1"/>
    <property type="molecule type" value="Genomic_DNA"/>
</dbReference>
<feature type="signal peptide" evidence="1">
    <location>
        <begin position="1"/>
        <end position="26"/>
    </location>
</feature>
<feature type="domain" description="Reverse transcriptase Ty1/copia-type" evidence="2">
    <location>
        <begin position="15"/>
        <end position="98"/>
    </location>
</feature>
<reference evidence="3 4" key="1">
    <citation type="submission" date="2016-11" db="EMBL/GenBank/DDBJ databases">
        <authorList>
            <person name="Jaros S."/>
            <person name="Januszkiewicz K."/>
            <person name="Wedrychowicz H."/>
        </authorList>
    </citation>
    <scope>NUCLEOTIDE SEQUENCE [LARGE SCALE GENOMIC DNA]</scope>
</reference>
<evidence type="ECO:0000256" key="1">
    <source>
        <dbReference type="SAM" id="SignalP"/>
    </source>
</evidence>
<proteinExistence type="predicted"/>
<evidence type="ECO:0000313" key="4">
    <source>
        <dbReference type="Proteomes" id="UP000249464"/>
    </source>
</evidence>
<dbReference type="Pfam" id="PF07727">
    <property type="entry name" value="RVT_2"/>
    <property type="match status" value="1"/>
</dbReference>
<evidence type="ECO:0000313" key="3">
    <source>
        <dbReference type="EMBL" id="SGY29434.1"/>
    </source>
</evidence>
<name>A0A2X0M1I6_9BASI</name>
<gene>
    <name evidence="3" type="primary">BQ5605_C002g01052</name>
    <name evidence="3" type="ORF">BQ5605_C002G01052</name>
</gene>
<keyword evidence="4" id="KW-1185">Reference proteome</keyword>
<keyword evidence="1" id="KW-0732">Signal</keyword>
<sequence>MYLDWWTKMKSLSFAIITLYVDDGLAASNNPAFLDSEISAFDAVYKLKRLGPVKTFLGLEFLRTKDFIFVHQSKYIRGLLEHYTFESKSKKPVATPMEDRVVSSSTAPFSDILVYQSAVGALQYAAQPICPDHRETE</sequence>
<protein>
    <submittedName>
        <fullName evidence="3">BQ5605_C002g01052 protein</fullName>
    </submittedName>
</protein>
<dbReference type="AlphaFoldDB" id="A0A2X0M1I6"/>
<accession>A0A2X0M1I6</accession>
<organism evidence="3 4">
    <name type="scientific">Microbotryum silenes-dioicae</name>
    <dbReference type="NCBI Taxonomy" id="796604"/>
    <lineage>
        <taxon>Eukaryota</taxon>
        <taxon>Fungi</taxon>
        <taxon>Dikarya</taxon>
        <taxon>Basidiomycota</taxon>
        <taxon>Pucciniomycotina</taxon>
        <taxon>Microbotryomycetes</taxon>
        <taxon>Microbotryales</taxon>
        <taxon>Microbotryaceae</taxon>
        <taxon>Microbotryum</taxon>
    </lineage>
</organism>
<evidence type="ECO:0000259" key="2">
    <source>
        <dbReference type="Pfam" id="PF07727"/>
    </source>
</evidence>
<dbReference type="InterPro" id="IPR013103">
    <property type="entry name" value="RVT_2"/>
</dbReference>